<evidence type="ECO:0000256" key="6">
    <source>
        <dbReference type="ARBA" id="ARBA00022989"/>
    </source>
</evidence>
<reference evidence="10" key="1">
    <citation type="submission" date="2024-06" db="EMBL/GenBank/DDBJ databases">
        <authorList>
            <person name="Liu X."/>
            <person name="Lenzi L."/>
            <person name="Haldenby T S."/>
            <person name="Uol C."/>
        </authorList>
    </citation>
    <scope>NUCLEOTIDE SEQUENCE</scope>
</reference>
<keyword evidence="4 8" id="KW-0812">Transmembrane</keyword>
<dbReference type="InterPro" id="IPR025714">
    <property type="entry name" value="Methyltranfer_dom"/>
</dbReference>
<evidence type="ECO:0000256" key="5">
    <source>
        <dbReference type="ARBA" id="ARBA00022824"/>
    </source>
</evidence>
<evidence type="ECO:0000256" key="3">
    <source>
        <dbReference type="ARBA" id="ARBA00022502"/>
    </source>
</evidence>
<dbReference type="Proteomes" id="UP001497525">
    <property type="component" value="Unassembled WGS sequence"/>
</dbReference>
<evidence type="ECO:0000256" key="8">
    <source>
        <dbReference type="SAM" id="Phobius"/>
    </source>
</evidence>
<dbReference type="Pfam" id="PF06699">
    <property type="entry name" value="PIG-F"/>
    <property type="match status" value="1"/>
</dbReference>
<dbReference type="InterPro" id="IPR009580">
    <property type="entry name" value="GPI_biosynthesis_protein_Pig-F"/>
</dbReference>
<comment type="pathway">
    <text evidence="2">Glycolipid biosynthesis; glycosylphosphatidylinositol-anchor biosynthesis.</text>
</comment>
<name>A0AAV2TIH3_CALDB</name>
<comment type="caution">
    <text evidence="10">The sequence shown here is derived from an EMBL/GenBank/DDBJ whole genome shotgun (WGS) entry which is preliminary data.</text>
</comment>
<evidence type="ECO:0000259" key="9">
    <source>
        <dbReference type="Pfam" id="PF13679"/>
    </source>
</evidence>
<evidence type="ECO:0000256" key="1">
    <source>
        <dbReference type="ARBA" id="ARBA00004477"/>
    </source>
</evidence>
<keyword evidence="7 8" id="KW-0472">Membrane</keyword>
<dbReference type="Pfam" id="PF13679">
    <property type="entry name" value="Methyltransf_32"/>
    <property type="match status" value="1"/>
</dbReference>
<evidence type="ECO:0000256" key="4">
    <source>
        <dbReference type="ARBA" id="ARBA00022692"/>
    </source>
</evidence>
<accession>A0AAV2TIH3</accession>
<keyword evidence="6 8" id="KW-1133">Transmembrane helix</keyword>
<evidence type="ECO:0000313" key="10">
    <source>
        <dbReference type="EMBL" id="CAL5136248.1"/>
    </source>
</evidence>
<keyword evidence="3" id="KW-0337">GPI-anchor biosynthesis</keyword>
<evidence type="ECO:0000313" key="11">
    <source>
        <dbReference type="Proteomes" id="UP001497525"/>
    </source>
</evidence>
<dbReference type="GO" id="GO:0006506">
    <property type="term" value="P:GPI anchor biosynthetic process"/>
    <property type="evidence" value="ECO:0007669"/>
    <property type="project" value="UniProtKB-KW"/>
</dbReference>
<feature type="transmembrane region" description="Helical" evidence="8">
    <location>
        <begin position="12"/>
        <end position="30"/>
    </location>
</feature>
<sequence length="536" mass="60221">MPGFFENVFTLLRSVVFYIFICVFLGAPLLEKHIETLSLAILLTCFTTVPLISIEECTTSRINSIYFSPNQPHEWFLAFLGYGSLFGAWASAGLLILDWNRPWQAWPYPCMMGASSGRCGPSSDYLSGLLSFLGKYSWAFNFRWVETVRDFQKGNEDQTEWHFGLRNHLNGWTEALESASFVQLKALVKGDDNASHHWPPDLVDFADQCRCYTRQLLLLTSVNPNLLRGKSKYGQLIQNIDAACVDFVPLKPRADRMVKKQPLKVNPKKAHEIDRMTSLVEWLLHARCKSSGEDPIPGTYDIYDARCGNFQTKPLFDELEIVDGAADSAGEEELVMPNFRYVVDIGSGLGHLPNSIARRLINDTNGCCSQKDNVSQMESVGNADSNNSFKPVCVIAVECNESMHIKACRSIDKTLQDNGVAELGLQHIERLLFRVEASDLDKLKSEITTAFLRRQRVTDEESVEPSAPPDYLVCGLHCCGDLGPSVIRLFNSHQQARSLLLVGCCYHKMALDTNRNLKVGICKRALVASRNVYSYF</sequence>
<dbReference type="PANTHER" id="PTHR12496:SF0">
    <property type="entry name" value="METHYLTRANSFERASE DOMAIN-CONTAINING PROTEIN"/>
    <property type="match status" value="1"/>
</dbReference>
<dbReference type="GO" id="GO:0005789">
    <property type="term" value="C:endoplasmic reticulum membrane"/>
    <property type="evidence" value="ECO:0007669"/>
    <property type="project" value="UniProtKB-SubCell"/>
</dbReference>
<comment type="subcellular location">
    <subcellularLocation>
        <location evidence="1">Endoplasmic reticulum membrane</location>
        <topology evidence="1">Multi-pass membrane protein</topology>
    </subcellularLocation>
</comment>
<protein>
    <recommendedName>
        <fullName evidence="9">Methyltransferase domain-containing protein</fullName>
    </recommendedName>
</protein>
<dbReference type="PANTHER" id="PTHR12496">
    <property type="entry name" value="CGI-41 METHYLTRANSFERASE"/>
    <property type="match status" value="1"/>
</dbReference>
<feature type="domain" description="Methyltransferase" evidence="9">
    <location>
        <begin position="341"/>
        <end position="510"/>
    </location>
</feature>
<keyword evidence="5" id="KW-0256">Endoplasmic reticulum</keyword>
<feature type="transmembrane region" description="Helical" evidence="8">
    <location>
        <begin position="37"/>
        <end position="55"/>
    </location>
</feature>
<gene>
    <name evidence="10" type="ORF">CDAUBV1_LOCUS10318</name>
</gene>
<proteinExistence type="predicted"/>
<evidence type="ECO:0000256" key="7">
    <source>
        <dbReference type="ARBA" id="ARBA00023136"/>
    </source>
</evidence>
<evidence type="ECO:0000256" key="2">
    <source>
        <dbReference type="ARBA" id="ARBA00004687"/>
    </source>
</evidence>
<dbReference type="InterPro" id="IPR052220">
    <property type="entry name" value="METTL25"/>
</dbReference>
<dbReference type="EMBL" id="CAXLJL010000290">
    <property type="protein sequence ID" value="CAL5136248.1"/>
    <property type="molecule type" value="Genomic_DNA"/>
</dbReference>
<dbReference type="AlphaFoldDB" id="A0AAV2TIH3"/>
<organism evidence="10 11">
    <name type="scientific">Calicophoron daubneyi</name>
    <name type="common">Rumen fluke</name>
    <name type="synonym">Paramphistomum daubneyi</name>
    <dbReference type="NCBI Taxonomy" id="300641"/>
    <lineage>
        <taxon>Eukaryota</taxon>
        <taxon>Metazoa</taxon>
        <taxon>Spiralia</taxon>
        <taxon>Lophotrochozoa</taxon>
        <taxon>Platyhelminthes</taxon>
        <taxon>Trematoda</taxon>
        <taxon>Digenea</taxon>
        <taxon>Plagiorchiida</taxon>
        <taxon>Pronocephalata</taxon>
        <taxon>Paramphistomoidea</taxon>
        <taxon>Paramphistomidae</taxon>
        <taxon>Calicophoron</taxon>
    </lineage>
</organism>
<feature type="transmembrane region" description="Helical" evidence="8">
    <location>
        <begin position="75"/>
        <end position="97"/>
    </location>
</feature>